<dbReference type="EMBL" id="JARTCD010000010">
    <property type="protein sequence ID" value="KAJ8661012.1"/>
    <property type="molecule type" value="Genomic_DNA"/>
</dbReference>
<dbReference type="PROSITE" id="PS00108">
    <property type="entry name" value="PROTEIN_KINASE_ST"/>
    <property type="match status" value="1"/>
</dbReference>
<dbReference type="Pfam" id="PF00069">
    <property type="entry name" value="Pkinase"/>
    <property type="match status" value="1"/>
</dbReference>
<evidence type="ECO:0000256" key="2">
    <source>
        <dbReference type="ARBA" id="ARBA00012513"/>
    </source>
</evidence>
<keyword evidence="4" id="KW-0808">Transferase</keyword>
<dbReference type="GO" id="GO:0004674">
    <property type="term" value="F:protein serine/threonine kinase activity"/>
    <property type="evidence" value="ECO:0007669"/>
    <property type="project" value="UniProtKB-KW"/>
</dbReference>
<evidence type="ECO:0000313" key="12">
    <source>
        <dbReference type="EMBL" id="KAJ8661012.1"/>
    </source>
</evidence>
<dbReference type="InterPro" id="IPR000719">
    <property type="entry name" value="Prot_kinase_dom"/>
</dbReference>
<dbReference type="Proteomes" id="UP001234581">
    <property type="component" value="Unassembled WGS sequence"/>
</dbReference>
<sequence length="548" mass="61622">MESVQPAPPPPAAAYSSRLTRWLFRSSNTPSSQADTTTMTSTQQIPNFGVPSQFEQLQYQKGFKSNSWFHHDADTTPQHKKSVRRIASTPNAKHIVNDKKHQQPSSPPSAFPPPLPRMETTISSTTTVSSSLTAVDSRSQRLKLNRRSYAANSVKIRELQVGPSSFTKVRLLGRGDVGKVYLVKQKGTDKLLAMKVLSKREMIRRNKIKRVLAEQEILASANHPFIVTLFHSFQSQDFLYFVTEYCMGGEFFRALQSRPGRCLNEVGAKFYAAEVIAALEYLHLQGFIYRDLKPENILLHQSGHLMLTDFDLSKQSNPPCPPNIVKSHSPHVPPSIDTRTCIAHLRTNSFVGTEEYIAPEVIRGCGHTSAVDWWTLGILIYEMLYGTTPFKGSTRNETFSKVLHTDIIFPERSSYFKSSSNNNKHHSRRNKIEPQAVSNTCKNLVRRLLDKQEDSRLGSRAGASDVKAHAFFRSLNFALLRHMTPPIVPGQSVQHPVRPLHDSVSFDLESDIPVDAQHDSSNPFSKFNSVTLYHDGDSDSETIVFSDD</sequence>
<evidence type="ECO:0000256" key="5">
    <source>
        <dbReference type="ARBA" id="ARBA00022741"/>
    </source>
</evidence>
<dbReference type="Gene3D" id="3.30.200.20">
    <property type="entry name" value="Phosphorylase Kinase, domain 1"/>
    <property type="match status" value="1"/>
</dbReference>
<evidence type="ECO:0000256" key="1">
    <source>
        <dbReference type="ARBA" id="ARBA00009903"/>
    </source>
</evidence>
<name>A0AAD7Y2J9_9FUNG</name>
<comment type="similarity">
    <text evidence="1">Belongs to the protein kinase superfamily. AGC Ser/Thr protein kinase family.</text>
</comment>
<keyword evidence="6" id="KW-0418">Kinase</keyword>
<dbReference type="GeneID" id="83210647"/>
<protein>
    <recommendedName>
        <fullName evidence="2">non-specific serine/threonine protein kinase</fullName>
        <ecNumber evidence="2">2.7.11.1</ecNumber>
    </recommendedName>
</protein>
<keyword evidence="5" id="KW-0547">Nucleotide-binding</keyword>
<comment type="caution">
    <text evidence="12">The sequence shown here is derived from an EMBL/GenBank/DDBJ whole genome shotgun (WGS) entry which is preliminary data.</text>
</comment>
<evidence type="ECO:0000256" key="8">
    <source>
        <dbReference type="ARBA" id="ARBA00047899"/>
    </source>
</evidence>
<feature type="region of interest" description="Disordered" evidence="10">
    <location>
        <begin position="24"/>
        <end position="46"/>
    </location>
</feature>
<feature type="domain" description="Protein kinase" evidence="11">
    <location>
        <begin position="166"/>
        <end position="472"/>
    </location>
</feature>
<feature type="compositionally biased region" description="Polar residues" evidence="10">
    <location>
        <begin position="25"/>
        <end position="46"/>
    </location>
</feature>
<evidence type="ECO:0000256" key="7">
    <source>
        <dbReference type="ARBA" id="ARBA00022840"/>
    </source>
</evidence>
<evidence type="ECO:0000259" key="11">
    <source>
        <dbReference type="PROSITE" id="PS50011"/>
    </source>
</evidence>
<feature type="compositionally biased region" description="Low complexity" evidence="10">
    <location>
        <begin position="120"/>
        <end position="130"/>
    </location>
</feature>
<dbReference type="CDD" id="cd05574">
    <property type="entry name" value="STKc_phototropin_like"/>
    <property type="match status" value="1"/>
</dbReference>
<organism evidence="12 13">
    <name type="scientific">Lichtheimia ornata</name>
    <dbReference type="NCBI Taxonomy" id="688661"/>
    <lineage>
        <taxon>Eukaryota</taxon>
        <taxon>Fungi</taxon>
        <taxon>Fungi incertae sedis</taxon>
        <taxon>Mucoromycota</taxon>
        <taxon>Mucoromycotina</taxon>
        <taxon>Mucoromycetes</taxon>
        <taxon>Mucorales</taxon>
        <taxon>Lichtheimiaceae</taxon>
        <taxon>Lichtheimia</taxon>
    </lineage>
</organism>
<dbReference type="PANTHER" id="PTHR45637">
    <property type="entry name" value="FLIPPASE KINASE 1-RELATED"/>
    <property type="match status" value="1"/>
</dbReference>
<dbReference type="PROSITE" id="PS50011">
    <property type="entry name" value="PROTEIN_KINASE_DOM"/>
    <property type="match status" value="1"/>
</dbReference>
<dbReference type="SUPFAM" id="SSF56112">
    <property type="entry name" value="Protein kinase-like (PK-like)"/>
    <property type="match status" value="1"/>
</dbReference>
<keyword evidence="3" id="KW-0723">Serine/threonine-protein kinase</keyword>
<feature type="compositionally biased region" description="Pro residues" evidence="10">
    <location>
        <begin position="105"/>
        <end position="116"/>
    </location>
</feature>
<evidence type="ECO:0000256" key="9">
    <source>
        <dbReference type="ARBA" id="ARBA00048679"/>
    </source>
</evidence>
<gene>
    <name evidence="12" type="ORF">O0I10_003234</name>
</gene>
<keyword evidence="7" id="KW-0067">ATP-binding</keyword>
<evidence type="ECO:0000256" key="4">
    <source>
        <dbReference type="ARBA" id="ARBA00022679"/>
    </source>
</evidence>
<dbReference type="FunFam" id="3.30.200.20:FF:001236">
    <property type="entry name" value="AGC/RSK protein kinase"/>
    <property type="match status" value="1"/>
</dbReference>
<evidence type="ECO:0000313" key="13">
    <source>
        <dbReference type="Proteomes" id="UP001234581"/>
    </source>
</evidence>
<evidence type="ECO:0000256" key="10">
    <source>
        <dbReference type="SAM" id="MobiDB-lite"/>
    </source>
</evidence>
<comment type="catalytic activity">
    <reaction evidence="8">
        <text>L-threonyl-[protein] + ATP = O-phospho-L-threonyl-[protein] + ADP + H(+)</text>
        <dbReference type="Rhea" id="RHEA:46608"/>
        <dbReference type="Rhea" id="RHEA-COMP:11060"/>
        <dbReference type="Rhea" id="RHEA-COMP:11605"/>
        <dbReference type="ChEBI" id="CHEBI:15378"/>
        <dbReference type="ChEBI" id="CHEBI:30013"/>
        <dbReference type="ChEBI" id="CHEBI:30616"/>
        <dbReference type="ChEBI" id="CHEBI:61977"/>
        <dbReference type="ChEBI" id="CHEBI:456216"/>
        <dbReference type="EC" id="2.7.11.1"/>
    </reaction>
</comment>
<dbReference type="InterPro" id="IPR011009">
    <property type="entry name" value="Kinase-like_dom_sf"/>
</dbReference>
<reference evidence="12 13" key="1">
    <citation type="submission" date="2023-03" db="EMBL/GenBank/DDBJ databases">
        <title>Genome sequence of Lichtheimia ornata CBS 291.66.</title>
        <authorList>
            <person name="Mohabir J.T."/>
            <person name="Shea T.P."/>
            <person name="Kurbessoian T."/>
            <person name="Berby B."/>
            <person name="Fontaine J."/>
            <person name="Livny J."/>
            <person name="Gnirke A."/>
            <person name="Stajich J.E."/>
            <person name="Cuomo C.A."/>
        </authorList>
    </citation>
    <scope>NUCLEOTIDE SEQUENCE [LARGE SCALE GENOMIC DNA]</scope>
    <source>
        <strain evidence="12">CBS 291.66</strain>
    </source>
</reference>
<accession>A0AAD7Y2J9</accession>
<evidence type="ECO:0000256" key="6">
    <source>
        <dbReference type="ARBA" id="ARBA00022777"/>
    </source>
</evidence>
<comment type="catalytic activity">
    <reaction evidence="9">
        <text>L-seryl-[protein] + ATP = O-phospho-L-seryl-[protein] + ADP + H(+)</text>
        <dbReference type="Rhea" id="RHEA:17989"/>
        <dbReference type="Rhea" id="RHEA-COMP:9863"/>
        <dbReference type="Rhea" id="RHEA-COMP:11604"/>
        <dbReference type="ChEBI" id="CHEBI:15378"/>
        <dbReference type="ChEBI" id="CHEBI:29999"/>
        <dbReference type="ChEBI" id="CHEBI:30616"/>
        <dbReference type="ChEBI" id="CHEBI:83421"/>
        <dbReference type="ChEBI" id="CHEBI:456216"/>
        <dbReference type="EC" id="2.7.11.1"/>
    </reaction>
</comment>
<dbReference type="SMART" id="SM00220">
    <property type="entry name" value="S_TKc"/>
    <property type="match status" value="1"/>
</dbReference>
<dbReference type="GO" id="GO:0005524">
    <property type="term" value="F:ATP binding"/>
    <property type="evidence" value="ECO:0007669"/>
    <property type="project" value="UniProtKB-KW"/>
</dbReference>
<dbReference type="EC" id="2.7.11.1" evidence="2"/>
<dbReference type="RefSeq" id="XP_058345925.1">
    <property type="nucleotide sequence ID" value="XM_058483306.1"/>
</dbReference>
<proteinExistence type="inferred from homology"/>
<evidence type="ECO:0000256" key="3">
    <source>
        <dbReference type="ARBA" id="ARBA00022527"/>
    </source>
</evidence>
<dbReference type="AlphaFoldDB" id="A0AAD7Y2J9"/>
<dbReference type="Gene3D" id="1.10.510.10">
    <property type="entry name" value="Transferase(Phosphotransferase) domain 1"/>
    <property type="match status" value="1"/>
</dbReference>
<dbReference type="InterPro" id="IPR008271">
    <property type="entry name" value="Ser/Thr_kinase_AS"/>
</dbReference>
<dbReference type="FunFam" id="1.10.510.10:FF:000121">
    <property type="entry name" value="Serine/threonine-protein kinase nrc-2"/>
    <property type="match status" value="1"/>
</dbReference>
<feature type="region of interest" description="Disordered" evidence="10">
    <location>
        <begin position="95"/>
        <end position="130"/>
    </location>
</feature>
<keyword evidence="13" id="KW-1185">Reference proteome</keyword>